<keyword evidence="7 9" id="KW-0482">Metalloprotease</keyword>
<evidence type="ECO:0000313" key="13">
    <source>
        <dbReference type="Proteomes" id="UP000711047"/>
    </source>
</evidence>
<comment type="similarity">
    <text evidence="9 10">Belongs to the peptidase M15D family.</text>
</comment>
<feature type="signal peptide" evidence="11">
    <location>
        <begin position="1"/>
        <end position="21"/>
    </location>
</feature>
<evidence type="ECO:0000313" key="12">
    <source>
        <dbReference type="EMBL" id="NQX44130.1"/>
    </source>
</evidence>
<comment type="catalytic activity">
    <reaction evidence="1 9 10">
        <text>D-alanyl-D-alanine + H2O = 2 D-alanine</text>
        <dbReference type="Rhea" id="RHEA:20661"/>
        <dbReference type="ChEBI" id="CHEBI:15377"/>
        <dbReference type="ChEBI" id="CHEBI:57416"/>
        <dbReference type="ChEBI" id="CHEBI:57822"/>
        <dbReference type="EC" id="3.4.13.22"/>
    </reaction>
</comment>
<evidence type="ECO:0000256" key="3">
    <source>
        <dbReference type="ARBA" id="ARBA00022723"/>
    </source>
</evidence>
<feature type="site" description="Transition state stabilizer" evidence="9">
    <location>
        <position position="123"/>
    </location>
</feature>
<feature type="active site" description="Proton donor/acceptor" evidence="9">
    <location>
        <position position="233"/>
    </location>
</feature>
<dbReference type="EMBL" id="JABMKX010000001">
    <property type="protein sequence ID" value="NQX44130.1"/>
    <property type="molecule type" value="Genomic_DNA"/>
</dbReference>
<evidence type="ECO:0000256" key="11">
    <source>
        <dbReference type="SAM" id="SignalP"/>
    </source>
</evidence>
<evidence type="ECO:0000256" key="2">
    <source>
        <dbReference type="ARBA" id="ARBA00022670"/>
    </source>
</evidence>
<keyword evidence="5 9" id="KW-0862">Zinc</keyword>
<dbReference type="PANTHER" id="PTHR43126:SF1">
    <property type="entry name" value="D-ALANYL-D-ALANINE DIPEPTIDASE"/>
    <property type="match status" value="1"/>
</dbReference>
<comment type="cofactor">
    <cofactor evidence="9">
        <name>Zn(2+)</name>
        <dbReference type="ChEBI" id="CHEBI:29105"/>
    </cofactor>
    <text evidence="9">Binds 1 zinc ion per subunit.</text>
</comment>
<dbReference type="PANTHER" id="PTHR43126">
    <property type="entry name" value="D-ALANYL-D-ALANINE DIPEPTIDASE"/>
    <property type="match status" value="1"/>
</dbReference>
<evidence type="ECO:0000256" key="6">
    <source>
        <dbReference type="ARBA" id="ARBA00022997"/>
    </source>
</evidence>
<gene>
    <name evidence="12" type="ORF">HQN87_02200</name>
</gene>
<feature type="binding site" evidence="9">
    <location>
        <position position="236"/>
    </location>
    <ligand>
        <name>Zn(2+)</name>
        <dbReference type="ChEBI" id="CHEBI:29105"/>
        <note>catalytic</note>
    </ligand>
</feature>
<comment type="function">
    <text evidence="9 10">Catalyzes hydrolysis of the D-alanyl-D-alanine dipeptide.</text>
</comment>
<keyword evidence="13" id="KW-1185">Reference proteome</keyword>
<feature type="chain" id="PRO_5045342929" description="D-alanyl-D-alanine dipeptidase" evidence="11">
    <location>
        <begin position="22"/>
        <end position="254"/>
    </location>
</feature>
<organism evidence="12 13">
    <name type="scientific">Paenibacillus tritici</name>
    <dbReference type="NCBI Taxonomy" id="1873425"/>
    <lineage>
        <taxon>Bacteria</taxon>
        <taxon>Bacillati</taxon>
        <taxon>Bacillota</taxon>
        <taxon>Bacilli</taxon>
        <taxon>Bacillales</taxon>
        <taxon>Paenibacillaceae</taxon>
        <taxon>Paenibacillus</taxon>
    </lineage>
</organism>
<dbReference type="InterPro" id="IPR009045">
    <property type="entry name" value="Zn_M74/Hedgehog-like"/>
</dbReference>
<feature type="binding site" evidence="9">
    <location>
        <position position="175"/>
    </location>
    <ligand>
        <name>Zn(2+)</name>
        <dbReference type="ChEBI" id="CHEBI:29105"/>
        <note>catalytic</note>
    </ligand>
</feature>
<name>A0ABX2DHP4_9BACL</name>
<dbReference type="Proteomes" id="UP000711047">
    <property type="component" value="Unassembled WGS sequence"/>
</dbReference>
<dbReference type="SUPFAM" id="SSF55166">
    <property type="entry name" value="Hedgehog/DD-peptidase"/>
    <property type="match status" value="1"/>
</dbReference>
<accession>A0ABX2DHP4</accession>
<dbReference type="Pfam" id="PF01427">
    <property type="entry name" value="Peptidase_M15"/>
    <property type="match status" value="1"/>
</dbReference>
<keyword evidence="8 10" id="KW-0961">Cell wall biogenesis/degradation</keyword>
<dbReference type="PIRSF" id="PIRSF026671">
    <property type="entry name" value="AA_dipeptidase"/>
    <property type="match status" value="1"/>
</dbReference>
<protein>
    <recommendedName>
        <fullName evidence="9 10">D-alanyl-D-alanine dipeptidase</fullName>
        <shortName evidence="9 10">D-Ala-D-Ala dipeptidase</shortName>
        <ecNumber evidence="9 10">3.4.13.22</ecNumber>
    </recommendedName>
</protein>
<keyword evidence="11" id="KW-0732">Signal</keyword>
<keyword evidence="4 9" id="KW-0378">Hydrolase</keyword>
<dbReference type="HAMAP" id="MF_01924">
    <property type="entry name" value="A_A_dipeptidase"/>
    <property type="match status" value="1"/>
</dbReference>
<evidence type="ECO:0000256" key="10">
    <source>
        <dbReference type="PIRNR" id="PIRNR026671"/>
    </source>
</evidence>
<evidence type="ECO:0000256" key="9">
    <source>
        <dbReference type="HAMAP-Rule" id="MF_01924"/>
    </source>
</evidence>
<keyword evidence="2 9" id="KW-0645">Protease</keyword>
<reference evidence="12 13" key="1">
    <citation type="submission" date="2020-05" db="EMBL/GenBank/DDBJ databases">
        <title>Paenibacillus glebae, sp. nov., Paenibacillus humi sp. nov., Paenibacillus pedi sp. nov., Paenibacillus terrestris sp. nov. and Paenibacillus terricola sp. nov., isolated from a forest top soil sample.</title>
        <authorList>
            <person name="Qi S."/>
            <person name="Carlier A."/>
            <person name="Cnockaert M."/>
            <person name="Vandamme P."/>
        </authorList>
    </citation>
    <scope>NUCLEOTIDE SEQUENCE [LARGE SCALE GENOMIC DNA]</scope>
    <source>
        <strain evidence="12 13">LMG 29502</strain>
    </source>
</reference>
<evidence type="ECO:0000256" key="5">
    <source>
        <dbReference type="ARBA" id="ARBA00022833"/>
    </source>
</evidence>
<sequence>MAGRRLALTSCALILGGTVLFAPKAGARITAVPQIQNTSAAPAQSPVVKKNNLPGGFVYLDEVIPSAQYEIRYYSENNFIGTRIDGYKAPLAIMSKKAANALKKVSEDLERQGYILRIYDAYRPQKAVNHFVRWSQDASDIKMKQQYYPKLDKRNLFKLGFISKKSGHSRGSTIDLTLADQTTGALVDMGSPYDFFGEISYYNTTLISSTQHANRKILKDAMTKQGFKPYAKEWWHFTLIKEAYPQQYFNFNVE</sequence>
<evidence type="ECO:0000256" key="8">
    <source>
        <dbReference type="ARBA" id="ARBA00023316"/>
    </source>
</evidence>
<evidence type="ECO:0000256" key="7">
    <source>
        <dbReference type="ARBA" id="ARBA00023049"/>
    </source>
</evidence>
<proteinExistence type="inferred from homology"/>
<dbReference type="Gene3D" id="3.30.1380.10">
    <property type="match status" value="1"/>
</dbReference>
<keyword evidence="3 9" id="KW-0479">Metal-binding</keyword>
<comment type="caution">
    <text evidence="12">The sequence shown here is derived from an EMBL/GenBank/DDBJ whole genome shotgun (WGS) entry which is preliminary data.</text>
</comment>
<keyword evidence="6 9" id="KW-0224">Dipeptidase</keyword>
<feature type="binding site" evidence="9">
    <location>
        <position position="168"/>
    </location>
    <ligand>
        <name>Zn(2+)</name>
        <dbReference type="ChEBI" id="CHEBI:29105"/>
        <note>catalytic</note>
    </ligand>
</feature>
<evidence type="ECO:0000256" key="1">
    <source>
        <dbReference type="ARBA" id="ARBA00001362"/>
    </source>
</evidence>
<evidence type="ECO:0000256" key="4">
    <source>
        <dbReference type="ARBA" id="ARBA00022801"/>
    </source>
</evidence>
<dbReference type="CDD" id="cd14817">
    <property type="entry name" value="D-Ala-D-Ala_dipeptidase_VanX"/>
    <property type="match status" value="1"/>
</dbReference>
<dbReference type="InterPro" id="IPR000755">
    <property type="entry name" value="A_A_dipeptidase"/>
</dbReference>
<dbReference type="EC" id="3.4.13.22" evidence="9 10"/>